<dbReference type="AlphaFoldDB" id="A0A7R9DRK0"/>
<name>A0A7R9DRK0_TIMPO</name>
<protein>
    <submittedName>
        <fullName evidence="1">Uncharacterized protein</fullName>
    </submittedName>
</protein>
<dbReference type="GO" id="GO:0045944">
    <property type="term" value="P:positive regulation of transcription by RNA polymerase II"/>
    <property type="evidence" value="ECO:0007669"/>
    <property type="project" value="TreeGrafter"/>
</dbReference>
<dbReference type="PANTHER" id="PTHR46007">
    <property type="entry name" value="MEDIATOR OF RNA POLYMERASE II TRANSCRIPTION SUBUNIT 12"/>
    <property type="match status" value="1"/>
</dbReference>
<proteinExistence type="predicted"/>
<dbReference type="EMBL" id="OD021652">
    <property type="protein sequence ID" value="CAD7419510.1"/>
    <property type="molecule type" value="Genomic_DNA"/>
</dbReference>
<evidence type="ECO:0000313" key="1">
    <source>
        <dbReference type="EMBL" id="CAD7419510.1"/>
    </source>
</evidence>
<organism evidence="1">
    <name type="scientific">Timema poppense</name>
    <name type="common">Walking stick</name>
    <dbReference type="NCBI Taxonomy" id="170557"/>
    <lineage>
        <taxon>Eukaryota</taxon>
        <taxon>Metazoa</taxon>
        <taxon>Ecdysozoa</taxon>
        <taxon>Arthropoda</taxon>
        <taxon>Hexapoda</taxon>
        <taxon>Insecta</taxon>
        <taxon>Pterygota</taxon>
        <taxon>Neoptera</taxon>
        <taxon>Polyneoptera</taxon>
        <taxon>Phasmatodea</taxon>
        <taxon>Timematodea</taxon>
        <taxon>Timematoidea</taxon>
        <taxon>Timematidae</taxon>
        <taxon>Timema</taxon>
    </lineage>
</organism>
<dbReference type="PANTHER" id="PTHR46007:SF11">
    <property type="entry name" value="MEDIATOR OF RNA POLYMERASE II TRANSCRIPTION SUBUNIT 12"/>
    <property type="match status" value="1"/>
</dbReference>
<gene>
    <name evidence="1" type="ORF">TPSB3V08_LOCUS13000</name>
</gene>
<dbReference type="GO" id="GO:0003713">
    <property type="term" value="F:transcription coactivator activity"/>
    <property type="evidence" value="ECO:0007669"/>
    <property type="project" value="TreeGrafter"/>
</dbReference>
<dbReference type="GO" id="GO:0016592">
    <property type="term" value="C:mediator complex"/>
    <property type="evidence" value="ECO:0007669"/>
    <property type="project" value="TreeGrafter"/>
</dbReference>
<sequence>MIVSLILKELPEVEAQLLVKCSPLVRSYTTSLSLYVVGVLRRYQCCLLLSADQTCQVFEGLCKAVKHVTNPGDCSSAERCVLAHLYDLYSTCSLLKSKPHSVEPFANAYPKIRQALYSALQPSSSNHVCNAQFMAEVFSSPRRGGKLETQWTRQLGESPNNRYSFVCNAVVAVCSETDNDRLNDLAILCAELTACCNALSAEWLGERIMS</sequence>
<accession>A0A7R9DRK0</accession>
<reference evidence="1" key="1">
    <citation type="submission" date="2020-11" db="EMBL/GenBank/DDBJ databases">
        <authorList>
            <person name="Tran Van P."/>
        </authorList>
    </citation>
    <scope>NUCLEOTIDE SEQUENCE</scope>
</reference>
<dbReference type="InterPro" id="IPR051647">
    <property type="entry name" value="Mediator_comp_sub12"/>
</dbReference>